<protein>
    <submittedName>
        <fullName evidence="2">Uncharacterized protein</fullName>
    </submittedName>
</protein>
<evidence type="ECO:0000313" key="2">
    <source>
        <dbReference type="EMBL" id="KKL71667.1"/>
    </source>
</evidence>
<accession>A0A0F9H947</accession>
<keyword evidence="1" id="KW-0812">Transmembrane</keyword>
<gene>
    <name evidence="2" type="ORF">LCGC14_2092630</name>
</gene>
<name>A0A0F9H947_9ZZZZ</name>
<feature type="transmembrane region" description="Helical" evidence="1">
    <location>
        <begin position="180"/>
        <end position="201"/>
    </location>
</feature>
<reference evidence="2" key="1">
    <citation type="journal article" date="2015" name="Nature">
        <title>Complex archaea that bridge the gap between prokaryotes and eukaryotes.</title>
        <authorList>
            <person name="Spang A."/>
            <person name="Saw J.H."/>
            <person name="Jorgensen S.L."/>
            <person name="Zaremba-Niedzwiedzka K."/>
            <person name="Martijn J."/>
            <person name="Lind A.E."/>
            <person name="van Eijk R."/>
            <person name="Schleper C."/>
            <person name="Guy L."/>
            <person name="Ettema T.J."/>
        </authorList>
    </citation>
    <scope>NUCLEOTIDE SEQUENCE</scope>
</reference>
<organism evidence="2">
    <name type="scientific">marine sediment metagenome</name>
    <dbReference type="NCBI Taxonomy" id="412755"/>
    <lineage>
        <taxon>unclassified sequences</taxon>
        <taxon>metagenomes</taxon>
        <taxon>ecological metagenomes</taxon>
    </lineage>
</organism>
<keyword evidence="1" id="KW-1133">Transmembrane helix</keyword>
<feature type="transmembrane region" description="Helical" evidence="1">
    <location>
        <begin position="33"/>
        <end position="54"/>
    </location>
</feature>
<comment type="caution">
    <text evidence="2">The sequence shown here is derived from an EMBL/GenBank/DDBJ whole genome shotgun (WGS) entry which is preliminary data.</text>
</comment>
<feature type="transmembrane region" description="Helical" evidence="1">
    <location>
        <begin position="60"/>
        <end position="80"/>
    </location>
</feature>
<proteinExistence type="predicted"/>
<dbReference type="AlphaFoldDB" id="A0A0F9H947"/>
<dbReference type="EMBL" id="LAZR01025522">
    <property type="protein sequence ID" value="KKL71667.1"/>
    <property type="molecule type" value="Genomic_DNA"/>
</dbReference>
<keyword evidence="1" id="KW-0472">Membrane</keyword>
<evidence type="ECO:0000256" key="1">
    <source>
        <dbReference type="SAM" id="Phobius"/>
    </source>
</evidence>
<sequence length="207" mass="23087">MKKKKEEQPESNLEVRDESTGLPLVKKAFTRKAVMLAASGLVFALGLTGFIIYIRTMNMGLGTVGIFMMIPSAFIFKYYLSKSTDVLVTEHLGKPLKEQVNSLCIYPGKVLFEDVASPDGFPWECTNDGKKYFVNIWDVATRRLIPFTLPDQQFYDPGVFAERVLALPAHRKIFARKPTLFQALKTGLLVVTIGIMFVLILTTTGGA</sequence>